<evidence type="ECO:0000256" key="11">
    <source>
        <dbReference type="RuleBase" id="RU000688"/>
    </source>
</evidence>
<dbReference type="Proteomes" id="UP001190640">
    <property type="component" value="Chromosome 12"/>
</dbReference>
<feature type="transmembrane region" description="Helical" evidence="12">
    <location>
        <begin position="275"/>
        <end position="292"/>
    </location>
</feature>
<dbReference type="Pfam" id="PF13853">
    <property type="entry name" value="7tm_4"/>
    <property type="match status" value="1"/>
</dbReference>
<feature type="transmembrane region" description="Helical" evidence="12">
    <location>
        <begin position="25"/>
        <end position="48"/>
    </location>
</feature>
<name>A0AA97LC16_EUBMA</name>
<feature type="domain" description="G-protein coupled receptors family 1 profile" evidence="13">
    <location>
        <begin position="41"/>
        <end position="290"/>
    </location>
</feature>
<evidence type="ECO:0000256" key="4">
    <source>
        <dbReference type="ARBA" id="ARBA00022692"/>
    </source>
</evidence>
<dbReference type="PROSITE" id="PS50262">
    <property type="entry name" value="G_PROTEIN_RECEP_F1_2"/>
    <property type="match status" value="1"/>
</dbReference>
<feature type="transmembrane region" description="Helical" evidence="12">
    <location>
        <begin position="142"/>
        <end position="164"/>
    </location>
</feature>
<dbReference type="InterPro" id="IPR017452">
    <property type="entry name" value="GPCR_Rhodpsn_7TM"/>
</dbReference>
<keyword evidence="2 12" id="KW-1003">Cell membrane</keyword>
<feature type="transmembrane region" description="Helical" evidence="12">
    <location>
        <begin position="237"/>
        <end position="260"/>
    </location>
</feature>
<comment type="subcellular location">
    <subcellularLocation>
        <location evidence="1 12">Cell membrane</location>
        <topology evidence="1 12">Multi-pass membrane protein</topology>
    </subcellularLocation>
</comment>
<protein>
    <recommendedName>
        <fullName evidence="12">Olfactory receptor</fullName>
    </recommendedName>
</protein>
<dbReference type="PRINTS" id="PR00237">
    <property type="entry name" value="GPCRRHODOPSN"/>
</dbReference>
<keyword evidence="10 11" id="KW-0807">Transducer</keyword>
<evidence type="ECO:0000256" key="1">
    <source>
        <dbReference type="ARBA" id="ARBA00004651"/>
    </source>
</evidence>
<keyword evidence="4 11" id="KW-0812">Transmembrane</keyword>
<evidence type="ECO:0000256" key="8">
    <source>
        <dbReference type="ARBA" id="ARBA00023136"/>
    </source>
</evidence>
<dbReference type="RefSeq" id="XP_054850218.1">
    <property type="nucleotide sequence ID" value="XM_054994243.1"/>
</dbReference>
<evidence type="ECO:0000256" key="5">
    <source>
        <dbReference type="ARBA" id="ARBA00022725"/>
    </source>
</evidence>
<dbReference type="PROSITE" id="PS00237">
    <property type="entry name" value="G_PROTEIN_RECEP_F1_1"/>
    <property type="match status" value="1"/>
</dbReference>
<evidence type="ECO:0000256" key="12">
    <source>
        <dbReference type="RuleBase" id="RU363047"/>
    </source>
</evidence>
<keyword evidence="5 12" id="KW-0552">Olfaction</keyword>
<reference evidence="15" key="1">
    <citation type="submission" date="2025-08" db="UniProtKB">
        <authorList>
            <consortium name="RefSeq"/>
        </authorList>
    </citation>
    <scope>IDENTIFICATION</scope>
    <source>
        <tissue evidence="15">Blood</tissue>
    </source>
</reference>
<dbReference type="InterPro" id="IPR000276">
    <property type="entry name" value="GPCR_Rhodpsn"/>
</dbReference>
<dbReference type="PRINTS" id="PR00245">
    <property type="entry name" value="OLFACTORYR"/>
</dbReference>
<gene>
    <name evidence="15" type="primary">LOC129339661</name>
</gene>
<evidence type="ECO:0000256" key="7">
    <source>
        <dbReference type="ARBA" id="ARBA00023040"/>
    </source>
</evidence>
<keyword evidence="3 12" id="KW-0716">Sensory transduction</keyword>
<accession>A0AA97LC16</accession>
<evidence type="ECO:0000256" key="9">
    <source>
        <dbReference type="ARBA" id="ARBA00023170"/>
    </source>
</evidence>
<dbReference type="SUPFAM" id="SSF81321">
    <property type="entry name" value="Family A G protein-coupled receptor-like"/>
    <property type="match status" value="1"/>
</dbReference>
<feature type="transmembrane region" description="Helical" evidence="12">
    <location>
        <begin position="60"/>
        <end position="78"/>
    </location>
</feature>
<keyword evidence="6 12" id="KW-1133">Transmembrane helix</keyword>
<dbReference type="GO" id="GO:0005886">
    <property type="term" value="C:plasma membrane"/>
    <property type="evidence" value="ECO:0007669"/>
    <property type="project" value="UniProtKB-SubCell"/>
</dbReference>
<evidence type="ECO:0000313" key="15">
    <source>
        <dbReference type="RefSeq" id="XP_054850218.1"/>
    </source>
</evidence>
<sequence length="310" mass="34998">MGTENFTSTIEFIMVGLTNNRKTQILLFFLILFIYLFTLVANLMIIILVRRNSHLHTPMYFFLTNLSGLEMCHVTTTMPQMMTHLLTGNGSISFARCMAQMAVVLSLGGTECFLLGVMAYDRYLAICRPLVYAIAMGKWQQLCLALASWLSAFFLALVTVLFLIRFPFCGSNYVNHFYCEIPVVMKLVCGDIRVTEAMLFFESAVGLVTPLIVILISYGLILSTVIRMQSTSGRQKAFSTCASHMVVVTIFYGTLLYMYLKPQAGTSPDRYKHTATIYAIVTPLLNPIIYTLRNKDIHKAVNKMLQRKGF</sequence>
<dbReference type="InterPro" id="IPR000725">
    <property type="entry name" value="Olfact_rcpt"/>
</dbReference>
<dbReference type="FunFam" id="1.20.1070.10:FF:000015">
    <property type="entry name" value="Olfactory receptor"/>
    <property type="match status" value="1"/>
</dbReference>
<evidence type="ECO:0000259" key="13">
    <source>
        <dbReference type="PROSITE" id="PS50262"/>
    </source>
</evidence>
<dbReference type="AlphaFoldDB" id="A0AA97LC16"/>
<feature type="transmembrane region" description="Helical" evidence="12">
    <location>
        <begin position="98"/>
        <end position="121"/>
    </location>
</feature>
<keyword evidence="9 11" id="KW-0675">Receptor</keyword>
<evidence type="ECO:0000256" key="6">
    <source>
        <dbReference type="ARBA" id="ARBA00022989"/>
    </source>
</evidence>
<keyword evidence="7 11" id="KW-0297">G-protein coupled receptor</keyword>
<feature type="transmembrane region" description="Helical" evidence="12">
    <location>
        <begin position="204"/>
        <end position="225"/>
    </location>
</feature>
<evidence type="ECO:0000256" key="3">
    <source>
        <dbReference type="ARBA" id="ARBA00022606"/>
    </source>
</evidence>
<keyword evidence="14" id="KW-1185">Reference proteome</keyword>
<dbReference type="Gene3D" id="1.20.1070.10">
    <property type="entry name" value="Rhodopsin 7-helix transmembrane proteins"/>
    <property type="match status" value="1"/>
</dbReference>
<keyword evidence="8 12" id="KW-0472">Membrane</keyword>
<dbReference type="GeneID" id="129339661"/>
<evidence type="ECO:0000313" key="14">
    <source>
        <dbReference type="Proteomes" id="UP001190640"/>
    </source>
</evidence>
<organism evidence="14 15">
    <name type="scientific">Eublepharis macularius</name>
    <name type="common">Leopard gecko</name>
    <name type="synonym">Cyrtodactylus macularius</name>
    <dbReference type="NCBI Taxonomy" id="481883"/>
    <lineage>
        <taxon>Eukaryota</taxon>
        <taxon>Metazoa</taxon>
        <taxon>Chordata</taxon>
        <taxon>Craniata</taxon>
        <taxon>Vertebrata</taxon>
        <taxon>Euteleostomi</taxon>
        <taxon>Lepidosauria</taxon>
        <taxon>Squamata</taxon>
        <taxon>Bifurcata</taxon>
        <taxon>Gekkota</taxon>
        <taxon>Eublepharidae</taxon>
        <taxon>Eublepharinae</taxon>
        <taxon>Eublepharis</taxon>
    </lineage>
</organism>
<dbReference type="GO" id="GO:0004984">
    <property type="term" value="F:olfactory receptor activity"/>
    <property type="evidence" value="ECO:0007669"/>
    <property type="project" value="InterPro"/>
</dbReference>
<evidence type="ECO:0000256" key="10">
    <source>
        <dbReference type="ARBA" id="ARBA00023224"/>
    </source>
</evidence>
<dbReference type="PANTHER" id="PTHR26453">
    <property type="entry name" value="OLFACTORY RECEPTOR"/>
    <property type="match status" value="1"/>
</dbReference>
<dbReference type="KEGG" id="emc:129339661"/>
<proteinExistence type="inferred from homology"/>
<comment type="similarity">
    <text evidence="11">Belongs to the G-protein coupled receptor 1 family.</text>
</comment>
<dbReference type="GO" id="GO:0004930">
    <property type="term" value="F:G protein-coupled receptor activity"/>
    <property type="evidence" value="ECO:0007669"/>
    <property type="project" value="UniProtKB-KW"/>
</dbReference>
<evidence type="ECO:0000256" key="2">
    <source>
        <dbReference type="ARBA" id="ARBA00022475"/>
    </source>
</evidence>